<evidence type="ECO:0000259" key="2">
    <source>
        <dbReference type="SMART" id="SM00382"/>
    </source>
</evidence>
<feature type="compositionally biased region" description="Basic and acidic residues" evidence="1">
    <location>
        <begin position="423"/>
        <end position="438"/>
    </location>
</feature>
<evidence type="ECO:0000256" key="1">
    <source>
        <dbReference type="SAM" id="MobiDB-lite"/>
    </source>
</evidence>
<dbReference type="InterPro" id="IPR027417">
    <property type="entry name" value="P-loop_NTPase"/>
</dbReference>
<dbReference type="Gene3D" id="3.40.50.300">
    <property type="entry name" value="P-loop containing nucleotide triphosphate hydrolases"/>
    <property type="match status" value="1"/>
</dbReference>
<dbReference type="SMART" id="SM00382">
    <property type="entry name" value="AAA"/>
    <property type="match status" value="1"/>
</dbReference>
<dbReference type="InterPro" id="IPR006597">
    <property type="entry name" value="Sel1-like"/>
</dbReference>
<dbReference type="SMART" id="SM00671">
    <property type="entry name" value="SEL1"/>
    <property type="match status" value="2"/>
</dbReference>
<dbReference type="GO" id="GO:0016887">
    <property type="term" value="F:ATP hydrolysis activity"/>
    <property type="evidence" value="ECO:0007669"/>
    <property type="project" value="InterPro"/>
</dbReference>
<dbReference type="Gene3D" id="1.25.40.10">
    <property type="entry name" value="Tetratricopeptide repeat domain"/>
    <property type="match status" value="1"/>
</dbReference>
<feature type="domain" description="AAA+ ATPase" evidence="2">
    <location>
        <begin position="44"/>
        <end position="193"/>
    </location>
</feature>
<dbReference type="AlphaFoldDB" id="A0A4P7HL45"/>
<dbReference type="InterPro" id="IPR052026">
    <property type="entry name" value="ExeA_AAA_ATPase_DNA-bind"/>
</dbReference>
<dbReference type="PANTHER" id="PTHR35894">
    <property type="entry name" value="GENERAL SECRETION PATHWAY PROTEIN A-RELATED"/>
    <property type="match status" value="1"/>
</dbReference>
<feature type="region of interest" description="Disordered" evidence="1">
    <location>
        <begin position="786"/>
        <end position="806"/>
    </location>
</feature>
<dbReference type="KEGG" id="plia:E4191_09600"/>
<dbReference type="Pfam" id="PF13401">
    <property type="entry name" value="AAA_22"/>
    <property type="match status" value="1"/>
</dbReference>
<sequence>MTMDDAPQTPSCSCFRSPPEAGLMFITPAHHDILAMVRAWRIGDRPVLVLTGDGGTGKTTFARKLAATFGATMQVGLLDLGKTQPTDLRRAVPEAFGSDVRVLVEDPLASHDRFMAESLASGRRRLLIVDEAQHLSGPALTYLEQLTTPPRSGLPVFYVVLIGAPGLDAMPAQPDHPALHDRIGGRLHLSPFTEAQTAAYVDHRLRMANCACPVGDMTFDSSRLELLHEASGGRPKIINRLVQRYLFDPVRAGVAAKIARPVEQASPAAPVAEEPAPLPPVVAKPAPLPPVVVDHRQAPLPQAQVEDPQTLPRPEVIEDRQPPLPLPVVEDREAPLPQAPVEEPQALPRPEIIKDRQAPPPPVVVEDRQPRLPPAHVEHRQVLPRPDAAREKPTTAPSFVTRERPVPLPPVLSKPAPVPPVVVDDKSPPRPAAAKERPQPVPARNGPVPVQTAVTKRKPAALQSVAKERPALAQPAPPRPEGRRTLPSKPAAVPMALVVKPARTEPSATPAPAARPSPVRVAPSIAPPRPEPVDHPERTRGRGLHWGLAGAAGLGLAAAAVMVLGPTADQPAPMEVAAPAPVAAPAAEPAPPAPEPTPEPVAVAPVPEPAPEAVVPPPVPGLRGASIDPVPDADALLTEALVAGGTDPEQAAQLYTRAALWGNARAAYYLGQLYETGIGVPQNPDRARAAYALALEVDGAAARLDALEGRSGSGIAVEAAPVPVSQMVITTGQTELHWRDPEGAVAAQFLVEFVPAGESEDIRQAETVLPALLLAERVTRWRVSALGPDGSAGTASEWSYPDAALP</sequence>
<dbReference type="InterPro" id="IPR049945">
    <property type="entry name" value="AAA_22"/>
</dbReference>
<protein>
    <recommendedName>
        <fullName evidence="2">AAA+ ATPase domain-containing protein</fullName>
    </recommendedName>
</protein>
<feature type="compositionally biased region" description="Pro residues" evidence="1">
    <location>
        <begin position="406"/>
        <end position="420"/>
    </location>
</feature>
<dbReference type="PANTHER" id="PTHR35894:SF1">
    <property type="entry name" value="PHOSPHORIBULOKINASE _ URIDINE KINASE FAMILY"/>
    <property type="match status" value="1"/>
</dbReference>
<feature type="compositionally biased region" description="Basic and acidic residues" evidence="1">
    <location>
        <begin position="365"/>
        <end position="393"/>
    </location>
</feature>
<feature type="region of interest" description="Disordered" evidence="1">
    <location>
        <begin position="300"/>
        <end position="539"/>
    </location>
</feature>
<accession>A0A4P7HL45</accession>
<dbReference type="SUPFAM" id="SSF81901">
    <property type="entry name" value="HCP-like"/>
    <property type="match status" value="1"/>
</dbReference>
<proteinExistence type="predicted"/>
<gene>
    <name evidence="3" type="ORF">E4191_09600</name>
</gene>
<dbReference type="SUPFAM" id="SSF52540">
    <property type="entry name" value="P-loop containing nucleoside triphosphate hydrolases"/>
    <property type="match status" value="1"/>
</dbReference>
<feature type="compositionally biased region" description="Low complexity" evidence="1">
    <location>
        <begin position="504"/>
        <end position="524"/>
    </location>
</feature>
<reference evidence="4" key="1">
    <citation type="submission" date="2019-03" db="EMBL/GenBank/DDBJ databases">
        <authorList>
            <person name="Li J."/>
        </authorList>
    </citation>
    <scope>NUCLEOTIDE SEQUENCE [LARGE SCALE GENOMIC DNA]</scope>
    <source>
        <strain evidence="4">2251</strain>
    </source>
</reference>
<dbReference type="EMBL" id="CP038439">
    <property type="protein sequence ID" value="QBX34938.1"/>
    <property type="molecule type" value="Genomic_DNA"/>
</dbReference>
<organism evidence="3 4">
    <name type="scientific">Paracoccus liaowanqingii</name>
    <dbReference type="NCBI Taxonomy" id="2560053"/>
    <lineage>
        <taxon>Bacteria</taxon>
        <taxon>Pseudomonadati</taxon>
        <taxon>Pseudomonadota</taxon>
        <taxon>Alphaproteobacteria</taxon>
        <taxon>Rhodobacterales</taxon>
        <taxon>Paracoccaceae</taxon>
        <taxon>Paracoccus</taxon>
    </lineage>
</organism>
<dbReference type="InterPro" id="IPR003593">
    <property type="entry name" value="AAA+_ATPase"/>
</dbReference>
<evidence type="ECO:0000313" key="4">
    <source>
        <dbReference type="Proteomes" id="UP000296374"/>
    </source>
</evidence>
<dbReference type="InterPro" id="IPR011990">
    <property type="entry name" value="TPR-like_helical_dom_sf"/>
</dbReference>
<name>A0A4P7HL45_9RHOB</name>
<dbReference type="Proteomes" id="UP000296374">
    <property type="component" value="Chromosome"/>
</dbReference>
<evidence type="ECO:0000313" key="3">
    <source>
        <dbReference type="EMBL" id="QBX34938.1"/>
    </source>
</evidence>